<organism evidence="1 2">
    <name type="scientific">Solea senegalensis</name>
    <name type="common">Senegalese sole</name>
    <dbReference type="NCBI Taxonomy" id="28829"/>
    <lineage>
        <taxon>Eukaryota</taxon>
        <taxon>Metazoa</taxon>
        <taxon>Chordata</taxon>
        <taxon>Craniata</taxon>
        <taxon>Vertebrata</taxon>
        <taxon>Euteleostomi</taxon>
        <taxon>Actinopterygii</taxon>
        <taxon>Neopterygii</taxon>
        <taxon>Teleostei</taxon>
        <taxon>Neoteleostei</taxon>
        <taxon>Acanthomorphata</taxon>
        <taxon>Carangaria</taxon>
        <taxon>Pleuronectiformes</taxon>
        <taxon>Pleuronectoidei</taxon>
        <taxon>Soleidae</taxon>
        <taxon>Solea</taxon>
    </lineage>
</organism>
<protein>
    <submittedName>
        <fullName evidence="1">Uncharacterized protein</fullName>
    </submittedName>
</protein>
<dbReference type="EMBL" id="JAGKHQ010000004">
    <property type="protein sequence ID" value="KAG7517526.1"/>
    <property type="molecule type" value="Genomic_DNA"/>
</dbReference>
<proteinExistence type="predicted"/>
<keyword evidence="2" id="KW-1185">Reference proteome</keyword>
<dbReference type="Proteomes" id="UP000693946">
    <property type="component" value="Linkage Group LG12"/>
</dbReference>
<comment type="caution">
    <text evidence="1">The sequence shown here is derived from an EMBL/GenBank/DDBJ whole genome shotgun (WGS) entry which is preliminary data.</text>
</comment>
<sequence>MMRWRKQQRLRLSCQIKSWSSPTYIILTPKWTNFSSALTSRKNLSFFLNSSNRVGITRKSYRGIVYFLMI</sequence>
<gene>
    <name evidence="1" type="ORF">JOB18_010250</name>
</gene>
<accession>A0AAV6SIF4</accession>
<name>A0AAV6SIF4_SOLSE</name>
<dbReference type="AlphaFoldDB" id="A0AAV6SIF4"/>
<evidence type="ECO:0000313" key="1">
    <source>
        <dbReference type="EMBL" id="KAG7517526.1"/>
    </source>
</evidence>
<evidence type="ECO:0000313" key="2">
    <source>
        <dbReference type="Proteomes" id="UP000693946"/>
    </source>
</evidence>
<reference evidence="1 2" key="1">
    <citation type="journal article" date="2021" name="Sci. Rep.">
        <title>Chromosome anchoring in Senegalese sole (Solea senegalensis) reveals sex-associated markers and genome rearrangements in flatfish.</title>
        <authorList>
            <person name="Guerrero-Cozar I."/>
            <person name="Gomez-Garrido J."/>
            <person name="Berbel C."/>
            <person name="Martinez-Blanch J.F."/>
            <person name="Alioto T."/>
            <person name="Claros M.G."/>
            <person name="Gagnaire P.A."/>
            <person name="Manchado M."/>
        </authorList>
    </citation>
    <scope>NUCLEOTIDE SEQUENCE [LARGE SCALE GENOMIC DNA]</scope>
    <source>
        <strain evidence="1">Sse05_10M</strain>
    </source>
</reference>